<evidence type="ECO:0000313" key="3">
    <source>
        <dbReference type="Proteomes" id="UP001562178"/>
    </source>
</evidence>
<proteinExistence type="predicted"/>
<name>A0ABV4AYQ0_9BURK</name>
<organism evidence="2 3">
    <name type="scientific">Comamonas sediminis</name>
    <dbReference type="NCBI Taxonomy" id="1783360"/>
    <lineage>
        <taxon>Bacteria</taxon>
        <taxon>Pseudomonadati</taxon>
        <taxon>Pseudomonadota</taxon>
        <taxon>Betaproteobacteria</taxon>
        <taxon>Burkholderiales</taxon>
        <taxon>Comamonadaceae</taxon>
        <taxon>Comamonas</taxon>
    </lineage>
</organism>
<dbReference type="Gene3D" id="3.30.420.280">
    <property type="match status" value="1"/>
</dbReference>
<dbReference type="InterPro" id="IPR027417">
    <property type="entry name" value="P-loop_NTPase"/>
</dbReference>
<sequence>MIEPPHARLQLPEKMADIWLPCRYKVMYGGRGGGKSWSVASVLLVMAAEKPLRILCAREIQKSMRDSVHRLLKDAIVRLGLESFFEVLDTEIRGANGSLFLFGGLQSHTVDSIKSFEGVDIVWVEEAHSVSKKSWDVLTPTIRKEGSEIWMTLNPDMETDETYSRFIKTKRNDVWLCEINWRDNPWFPHVLDLERRQCKLLDPDNYANIWGGKPKRTAAGAIYAKEIEKLYQKGRVCRVSYDPRLPVHTVWDLGWSDFMASLLIQRTHMDFRCISYYQDSHRTVEDYVIQLENEWDVIWGTDFLPHDARNGDVKSGTTVEGIMQDMGRTSHVLPVSGIEAGIRLARSLFPKAYIDEEECDVFLDCMKRYKRMIDPRTGQPGAPLHDDASHGADVWRYAGQAVPLMDNGVTTSAKALRRRGGAMVR</sequence>
<evidence type="ECO:0000259" key="1">
    <source>
        <dbReference type="Pfam" id="PF04466"/>
    </source>
</evidence>
<dbReference type="Proteomes" id="UP001562178">
    <property type="component" value="Unassembled WGS sequence"/>
</dbReference>
<dbReference type="EMBL" id="JBGBDC010000002">
    <property type="protein sequence ID" value="MEY2250355.1"/>
    <property type="molecule type" value="Genomic_DNA"/>
</dbReference>
<dbReference type="PANTHER" id="PTHR39184">
    <property type="match status" value="1"/>
</dbReference>
<feature type="domain" description="Phage terminase large subunit N-terminal" evidence="1">
    <location>
        <begin position="23"/>
        <end position="211"/>
    </location>
</feature>
<dbReference type="InterPro" id="IPR006437">
    <property type="entry name" value="Phage_terminase_lsu"/>
</dbReference>
<accession>A0ABV4AYQ0</accession>
<dbReference type="PANTHER" id="PTHR39184:SF1">
    <property type="entry name" value="PBSX PHAGE TERMINASE LARGE SUBUNIT"/>
    <property type="match status" value="1"/>
</dbReference>
<dbReference type="NCBIfam" id="TIGR01547">
    <property type="entry name" value="phage_term_2"/>
    <property type="match status" value="1"/>
</dbReference>
<gene>
    <name evidence="2" type="ORF">AB7A72_05025</name>
</gene>
<comment type="caution">
    <text evidence="2">The sequence shown here is derived from an EMBL/GenBank/DDBJ whole genome shotgun (WGS) entry which is preliminary data.</text>
</comment>
<keyword evidence="3" id="KW-1185">Reference proteome</keyword>
<dbReference type="InterPro" id="IPR052380">
    <property type="entry name" value="Viral_DNA_packaging_terminase"/>
</dbReference>
<dbReference type="Gene3D" id="3.40.50.300">
    <property type="entry name" value="P-loop containing nucleotide triphosphate hydrolases"/>
    <property type="match status" value="1"/>
</dbReference>
<protein>
    <submittedName>
        <fullName evidence="2">PBSX family phage terminase large subunit</fullName>
    </submittedName>
</protein>
<reference evidence="2 3" key="1">
    <citation type="journal article" date="2016" name="Int. J. Syst. Evol. Microbiol.">
        <title>Description of Comamonas sediminis sp. nov., isolated from lagoon sediments.</title>
        <authorList>
            <person name="Subhash Y."/>
            <person name="Bang J.J."/>
            <person name="You T.H."/>
            <person name="Lee S.S."/>
        </authorList>
    </citation>
    <scope>NUCLEOTIDE SEQUENCE [LARGE SCALE GENOMIC DNA]</scope>
    <source>
        <strain evidence="2 3">JCM 31169</strain>
    </source>
</reference>
<evidence type="ECO:0000313" key="2">
    <source>
        <dbReference type="EMBL" id="MEY2250355.1"/>
    </source>
</evidence>
<dbReference type="RefSeq" id="WP_369459206.1">
    <property type="nucleotide sequence ID" value="NZ_JBGBDC010000002.1"/>
</dbReference>
<dbReference type="InterPro" id="IPR035412">
    <property type="entry name" value="Terminase_L_N"/>
</dbReference>
<dbReference type="Pfam" id="PF04466">
    <property type="entry name" value="Terminase_3"/>
    <property type="match status" value="1"/>
</dbReference>